<name>A0ABV6HK74_9SPHI</name>
<dbReference type="EMBL" id="JBHLWO010000002">
    <property type="protein sequence ID" value="MFC0319299.1"/>
    <property type="molecule type" value="Genomic_DNA"/>
</dbReference>
<gene>
    <name evidence="2" type="ORF">ACFFI0_13330</name>
</gene>
<dbReference type="Pfam" id="PF04993">
    <property type="entry name" value="TfoX_N"/>
    <property type="match status" value="1"/>
</dbReference>
<sequence length="110" mass="12766">MKVNEKLLNRLREALMDIPTIKEKTMFGGICFLVNDKMCICARDNRLMCRIGPAVYEECLEIPGCEPMVHGKRLVKGYVFVYEEAFKDRAAFDHWISLSLKHNEALSRQQ</sequence>
<accession>A0ABV6HK74</accession>
<dbReference type="SUPFAM" id="SSF159894">
    <property type="entry name" value="YgaC/TfoX-N like"/>
    <property type="match status" value="1"/>
</dbReference>
<dbReference type="RefSeq" id="WP_130857709.1">
    <property type="nucleotide sequence ID" value="NZ_JBHLWO010000002.1"/>
</dbReference>
<dbReference type="Gene3D" id="3.30.1460.30">
    <property type="entry name" value="YgaC/TfoX-N like chaperone"/>
    <property type="match status" value="1"/>
</dbReference>
<evidence type="ECO:0000313" key="3">
    <source>
        <dbReference type="Proteomes" id="UP001589774"/>
    </source>
</evidence>
<feature type="domain" description="TfoX N-terminal" evidence="1">
    <location>
        <begin position="13"/>
        <end position="102"/>
    </location>
</feature>
<evidence type="ECO:0000313" key="2">
    <source>
        <dbReference type="EMBL" id="MFC0319299.1"/>
    </source>
</evidence>
<organism evidence="2 3">
    <name type="scientific">Olivibacter oleidegradans</name>
    <dbReference type="NCBI Taxonomy" id="760123"/>
    <lineage>
        <taxon>Bacteria</taxon>
        <taxon>Pseudomonadati</taxon>
        <taxon>Bacteroidota</taxon>
        <taxon>Sphingobacteriia</taxon>
        <taxon>Sphingobacteriales</taxon>
        <taxon>Sphingobacteriaceae</taxon>
        <taxon>Olivibacter</taxon>
    </lineage>
</organism>
<reference evidence="2 3" key="1">
    <citation type="submission" date="2024-09" db="EMBL/GenBank/DDBJ databases">
        <authorList>
            <person name="Sun Q."/>
            <person name="Mori K."/>
        </authorList>
    </citation>
    <scope>NUCLEOTIDE SEQUENCE [LARGE SCALE GENOMIC DNA]</scope>
    <source>
        <strain evidence="2 3">CCM 7765</strain>
    </source>
</reference>
<dbReference type="Proteomes" id="UP001589774">
    <property type="component" value="Unassembled WGS sequence"/>
</dbReference>
<protein>
    <submittedName>
        <fullName evidence="2">TfoX/Sxy family protein</fullName>
    </submittedName>
</protein>
<keyword evidence="3" id="KW-1185">Reference proteome</keyword>
<comment type="caution">
    <text evidence="2">The sequence shown here is derived from an EMBL/GenBank/DDBJ whole genome shotgun (WGS) entry which is preliminary data.</text>
</comment>
<evidence type="ECO:0000259" key="1">
    <source>
        <dbReference type="Pfam" id="PF04993"/>
    </source>
</evidence>
<dbReference type="InterPro" id="IPR007076">
    <property type="entry name" value="TfoX_N"/>
</dbReference>
<proteinExistence type="predicted"/>